<organism evidence="3 5">
    <name type="scientific">Mangrovimonas cancribranchiae</name>
    <dbReference type="NCBI Taxonomy" id="3080055"/>
    <lineage>
        <taxon>Bacteria</taxon>
        <taxon>Pseudomonadati</taxon>
        <taxon>Bacteroidota</taxon>
        <taxon>Flavobacteriia</taxon>
        <taxon>Flavobacteriales</taxon>
        <taxon>Flavobacteriaceae</taxon>
        <taxon>Mangrovimonas</taxon>
    </lineage>
</organism>
<keyword evidence="1" id="KW-0732">Signal</keyword>
<dbReference type="AlphaFoldDB" id="A0AAU6P2E8"/>
<feature type="domain" description="LysM" evidence="2">
    <location>
        <begin position="91"/>
        <end position="135"/>
    </location>
</feature>
<dbReference type="PROSITE" id="PS51257">
    <property type="entry name" value="PROKAR_LIPOPROTEIN"/>
    <property type="match status" value="1"/>
</dbReference>
<proteinExistence type="predicted"/>
<dbReference type="InterPro" id="IPR028082">
    <property type="entry name" value="Peripla_BP_I"/>
</dbReference>
<dbReference type="InterPro" id="IPR036779">
    <property type="entry name" value="LysM_dom_sf"/>
</dbReference>
<dbReference type="InterPro" id="IPR018392">
    <property type="entry name" value="LysM"/>
</dbReference>
<dbReference type="RefSeq" id="WP_338733271.1">
    <property type="nucleotide sequence ID" value="NZ_CP136924.1"/>
</dbReference>
<dbReference type="PROSITE" id="PS51782">
    <property type="entry name" value="LYSM"/>
    <property type="match status" value="4"/>
</dbReference>
<dbReference type="SUPFAM" id="SSF54106">
    <property type="entry name" value="LysM domain"/>
    <property type="match status" value="3"/>
</dbReference>
<feature type="signal peptide" evidence="1">
    <location>
        <begin position="1"/>
        <end position="23"/>
    </location>
</feature>
<dbReference type="KEGG" id="mcaa:R3L15_03555"/>
<evidence type="ECO:0000256" key="1">
    <source>
        <dbReference type="SAM" id="SignalP"/>
    </source>
</evidence>
<name>A0AAU6P2E8_9FLAO</name>
<protein>
    <submittedName>
        <fullName evidence="3">LysM peptidoglycan-binding domain-containing protein</fullName>
    </submittedName>
</protein>
<evidence type="ECO:0000259" key="2">
    <source>
        <dbReference type="PROSITE" id="PS51782"/>
    </source>
</evidence>
<evidence type="ECO:0000313" key="5">
    <source>
        <dbReference type="Proteomes" id="UP001368318"/>
    </source>
</evidence>
<dbReference type="PANTHER" id="PTHR33734">
    <property type="entry name" value="LYSM DOMAIN-CONTAINING GPI-ANCHORED PROTEIN 2"/>
    <property type="match status" value="1"/>
</dbReference>
<feature type="domain" description="LysM" evidence="2">
    <location>
        <begin position="218"/>
        <end position="262"/>
    </location>
</feature>
<dbReference type="EMBL" id="CP136924">
    <property type="protein sequence ID" value="WXA03626.1"/>
    <property type="molecule type" value="Genomic_DNA"/>
</dbReference>
<feature type="chain" id="PRO_5044712897" evidence="1">
    <location>
        <begin position="24"/>
        <end position="647"/>
    </location>
</feature>
<dbReference type="CDD" id="cd00118">
    <property type="entry name" value="LysM"/>
    <property type="match status" value="4"/>
</dbReference>
<dbReference type="Proteomes" id="UP001368318">
    <property type="component" value="Chromosome"/>
</dbReference>
<sequence>MRQFLYLLTFFLLLSCGVSTTQAQNYKTHKVQQGETIEEIAKTYKVTPFDIYSLNPDAKKGLEVNSVLIIPNSRISTGNNTGATKELIGFKEHKTRRKETLYSISKAYNLEIDDIKKHNTFLYANNLRKGDKLKIPVYKTVKDNTTTPKEEAANNSKTRDYTVLPKEGKWRIAYKFGITIADLEALNPEMGEVLDEGQVIQVPNLALEDEKEIDHRYSYYTVQPKEGFYRLKVKLGLSQEELETLNPELKESGLKNGMILKVPYQASLQDTNNTIVENQIDLTDSISFGTKRIVFMLPFQLNKVVSDSIADNKQQLAKNPFLKTSLDFYEGALIALDSLKTMGLSLNINVYDTKNQLSEVMQILRSEDLENTDAVIGPLMPNNLNKVASELKSSNTPVISPITKNVQLYENVFQSRPSEDLLRDKVVSYFQKDTTYTNMIIISDAKHTKVNNDLKATFPRASQVFSRKNKEGEEAYFVYDADITDKLKPGKNIVFLESDNPGLVSNVTSKLNAYTNVDGKTIVLATTNMNSAFENDNVSNYHLSNLNFHFPALAKSYDSENHNSFVKAYEKRFGITPNKIAVRGFDITMDVVLRLASYDDLYESVNNAPLTEYVENKFAYKKKLFGGYYNNTVYLVKYDDLKVIEVE</sequence>
<dbReference type="Gene3D" id="3.40.50.2300">
    <property type="match status" value="2"/>
</dbReference>
<dbReference type="EMBL" id="CP136925">
    <property type="protein sequence ID" value="WXA13951.1"/>
    <property type="molecule type" value="Genomic_DNA"/>
</dbReference>
<dbReference type="PANTHER" id="PTHR33734:SF22">
    <property type="entry name" value="MEMBRANE-BOUND LYTIC MUREIN TRANSGLYCOSYLASE D"/>
    <property type="match status" value="1"/>
</dbReference>
<keyword evidence="5" id="KW-1185">Reference proteome</keyword>
<dbReference type="SMART" id="SM00257">
    <property type="entry name" value="LysM"/>
    <property type="match status" value="4"/>
</dbReference>
<gene>
    <name evidence="4" type="ORF">R3L15_03555</name>
    <name evidence="3" type="ORF">R3L16_03840</name>
</gene>
<dbReference type="Gene3D" id="3.10.350.10">
    <property type="entry name" value="LysM domain"/>
    <property type="match status" value="3"/>
</dbReference>
<feature type="domain" description="LysM" evidence="2">
    <location>
        <begin position="159"/>
        <end position="202"/>
    </location>
</feature>
<accession>A0AAU6P2E8</accession>
<dbReference type="Pfam" id="PF01476">
    <property type="entry name" value="LysM"/>
    <property type="match status" value="4"/>
</dbReference>
<evidence type="ECO:0000313" key="3">
    <source>
        <dbReference type="EMBL" id="WXA03626.1"/>
    </source>
</evidence>
<reference evidence="3 5" key="1">
    <citation type="submission" date="2023-10" db="EMBL/GenBank/DDBJ databases">
        <title>Culture-based analysis of two novel bacteria associated with mangrove crab gills.</title>
        <authorList>
            <person name="Yang X."/>
            <person name="Garuglieri E."/>
            <person name="Van Goethem M.W."/>
            <person name="Fusi M."/>
            <person name="Marasco R."/>
            <person name="Daffonchio D.G."/>
        </authorList>
    </citation>
    <scope>NUCLEOTIDE SEQUENCE [LARGE SCALE GENOMIC DNA]</scope>
    <source>
        <strain evidence="4">UG2-1</strain>
        <strain evidence="3">UG2-2</strain>
        <strain evidence="5">UG2_2</strain>
    </source>
</reference>
<dbReference type="SUPFAM" id="SSF53822">
    <property type="entry name" value="Periplasmic binding protein-like I"/>
    <property type="match status" value="1"/>
</dbReference>
<evidence type="ECO:0000313" key="4">
    <source>
        <dbReference type="EMBL" id="WXA13951.1"/>
    </source>
</evidence>
<feature type="domain" description="LysM" evidence="2">
    <location>
        <begin position="27"/>
        <end position="70"/>
    </location>
</feature>